<reference evidence="1 2" key="1">
    <citation type="submission" date="2018-12" db="EMBL/GenBank/DDBJ databases">
        <authorList>
            <consortium name="Pathogen Informatics"/>
        </authorList>
    </citation>
    <scope>NUCLEOTIDE SEQUENCE [LARGE SCALE GENOMIC DNA]</scope>
    <source>
        <strain evidence="1 2">NCTC10918</strain>
    </source>
</reference>
<dbReference type="EMBL" id="LR134521">
    <property type="protein sequence ID" value="VEJ30846.1"/>
    <property type="molecule type" value="Genomic_DNA"/>
</dbReference>
<gene>
    <name evidence="1" type="ORF">NCTC10918_02138</name>
</gene>
<evidence type="ECO:0000313" key="2">
    <source>
        <dbReference type="Proteomes" id="UP000270988"/>
    </source>
</evidence>
<accession>A0A3S5BVF0</accession>
<evidence type="ECO:0000313" key="1">
    <source>
        <dbReference type="EMBL" id="VEJ30846.1"/>
    </source>
</evidence>
<name>A0A3S5BVF0_9MICC</name>
<proteinExistence type="predicted"/>
<dbReference type="AlphaFoldDB" id="A0A3S5BVF0"/>
<dbReference type="Proteomes" id="UP000270988">
    <property type="component" value="Chromosome"/>
</dbReference>
<organism evidence="1 2">
    <name type="scientific">Rothia dentocariosa</name>
    <dbReference type="NCBI Taxonomy" id="2047"/>
    <lineage>
        <taxon>Bacteria</taxon>
        <taxon>Bacillati</taxon>
        <taxon>Actinomycetota</taxon>
        <taxon>Actinomycetes</taxon>
        <taxon>Micrococcales</taxon>
        <taxon>Micrococcaceae</taxon>
        <taxon>Rothia</taxon>
    </lineage>
</organism>
<sequence>MQSIIRNYNQRLIIEEGCVRERTPLALFMSW</sequence>
<protein>
    <submittedName>
        <fullName evidence="1">Uncharacterized protein</fullName>
    </submittedName>
</protein>